<dbReference type="InterPro" id="IPR000362">
    <property type="entry name" value="Fumarate_lyase_fam"/>
</dbReference>
<dbReference type="RefSeq" id="WP_191754352.1">
    <property type="nucleotide sequence ID" value="NZ_JACSQM010000005.1"/>
</dbReference>
<proteinExistence type="predicted"/>
<feature type="domain" description="Fumarate lyase N-terminal" evidence="2">
    <location>
        <begin position="9"/>
        <end position="340"/>
    </location>
</feature>
<dbReference type="Gene3D" id="1.10.275.10">
    <property type="entry name" value="Fumarase/aspartase (N-terminal domain)"/>
    <property type="match status" value="1"/>
</dbReference>
<dbReference type="PANTHER" id="PTHR42696">
    <property type="entry name" value="ASPARTATE AMMONIA-LYASE"/>
    <property type="match status" value="1"/>
</dbReference>
<reference evidence="3 4" key="1">
    <citation type="submission" date="2020-08" db="EMBL/GenBank/DDBJ databases">
        <title>A Genomic Blueprint of the Chicken Gut Microbiome.</title>
        <authorList>
            <person name="Gilroy R."/>
            <person name="Ravi A."/>
            <person name="Getino M."/>
            <person name="Pursley I."/>
            <person name="Horton D.L."/>
            <person name="Alikhan N.-F."/>
            <person name="Baker D."/>
            <person name="Gharbi K."/>
            <person name="Hall N."/>
            <person name="Watson M."/>
            <person name="Adriaenssens E.M."/>
            <person name="Foster-Nyarko E."/>
            <person name="Jarju S."/>
            <person name="Secka A."/>
            <person name="Antonio M."/>
            <person name="Oren A."/>
            <person name="Chaudhuri R."/>
            <person name="La Ragione R.M."/>
            <person name="Hildebrand F."/>
            <person name="Pallen M.J."/>
        </authorList>
    </citation>
    <scope>NUCLEOTIDE SEQUENCE [LARGE SCALE GENOMIC DNA]</scope>
    <source>
        <strain evidence="3 4">Sa2CUA10</strain>
    </source>
</reference>
<sequence length="446" mass="48427">MRIEEDAFGSIELPKDALYGIQTVRTIQNLSFSNRPLHQYPAYVKALIGLKKAAALANSEAGLLASEIVDAITAACEDILAGSHLEHFLIDVLHGGGGIGTNMNVNEVIANLANEKLGESRGSYHPVHPIDSVNLSQSTSDVCHTAIRIAIIHDFQDLHRVVTQLIEELENKVKSFRDVTTIARTCLQDGMRAKLSDFFSGYVSMLSRRLTSLEKRIDQLYFINLGGTVIGSGLGASPEYRAVVLDKLCEVIEMPLGLRENLYDAAQNMDDLAAVSSELRLLATCLIKMAKDLRLLSSGPEAGFGELKLPAVQAGSSFFPGKVNPVVPETLIQCCFQVLGSDRAVQATLEHGELNLNVFEGTAGINILEALSMLKSAITTFHNNCIARLDANRERCEALSNTFIPVIVDLKEQHGYAAVSTLLKEHGREGVKHLMSDGGESNDTSK</sequence>
<dbReference type="InterPro" id="IPR008948">
    <property type="entry name" value="L-Aspartase-like"/>
</dbReference>
<keyword evidence="4" id="KW-1185">Reference proteome</keyword>
<dbReference type="Pfam" id="PF00206">
    <property type="entry name" value="Lyase_1"/>
    <property type="match status" value="1"/>
</dbReference>
<protein>
    <submittedName>
        <fullName evidence="3">Aspartate ammonia-lyase</fullName>
    </submittedName>
</protein>
<organism evidence="3 4">
    <name type="scientific">Fictibacillus norfolkensis</name>
    <dbReference type="NCBI Taxonomy" id="2762233"/>
    <lineage>
        <taxon>Bacteria</taxon>
        <taxon>Bacillati</taxon>
        <taxon>Bacillota</taxon>
        <taxon>Bacilli</taxon>
        <taxon>Bacillales</taxon>
        <taxon>Fictibacillaceae</taxon>
        <taxon>Fictibacillus</taxon>
    </lineage>
</organism>
<dbReference type="InterPro" id="IPR022761">
    <property type="entry name" value="Fumarate_lyase_N"/>
</dbReference>
<evidence type="ECO:0000256" key="1">
    <source>
        <dbReference type="ARBA" id="ARBA00023239"/>
    </source>
</evidence>
<dbReference type="PRINTS" id="PR00149">
    <property type="entry name" value="FUMRATELYASE"/>
</dbReference>
<dbReference type="SUPFAM" id="SSF48557">
    <property type="entry name" value="L-aspartase-like"/>
    <property type="match status" value="1"/>
</dbReference>
<dbReference type="InterPro" id="IPR051546">
    <property type="entry name" value="Aspartate_Ammonia-Lyase"/>
</dbReference>
<dbReference type="Gene3D" id="1.20.200.10">
    <property type="entry name" value="Fumarase/aspartase (Central domain)"/>
    <property type="match status" value="1"/>
</dbReference>
<dbReference type="Proteomes" id="UP000603641">
    <property type="component" value="Unassembled WGS sequence"/>
</dbReference>
<accession>A0ABR8SN02</accession>
<evidence type="ECO:0000259" key="2">
    <source>
        <dbReference type="Pfam" id="PF00206"/>
    </source>
</evidence>
<dbReference type="EMBL" id="JACSQM010000005">
    <property type="protein sequence ID" value="MBD7964891.1"/>
    <property type="molecule type" value="Genomic_DNA"/>
</dbReference>
<keyword evidence="1" id="KW-0456">Lyase</keyword>
<gene>
    <name evidence="3" type="ORF">H9648_12580</name>
</gene>
<comment type="caution">
    <text evidence="3">The sequence shown here is derived from an EMBL/GenBank/DDBJ whole genome shotgun (WGS) entry which is preliminary data.</text>
</comment>
<evidence type="ECO:0000313" key="4">
    <source>
        <dbReference type="Proteomes" id="UP000603641"/>
    </source>
</evidence>
<dbReference type="InterPro" id="IPR024083">
    <property type="entry name" value="Fumarase/histidase_N"/>
</dbReference>
<dbReference type="PANTHER" id="PTHR42696:SF2">
    <property type="entry name" value="ASPARTATE AMMONIA-LYASE"/>
    <property type="match status" value="1"/>
</dbReference>
<name>A0ABR8SN02_9BACL</name>
<evidence type="ECO:0000313" key="3">
    <source>
        <dbReference type="EMBL" id="MBD7964891.1"/>
    </source>
</evidence>